<evidence type="ECO:0000256" key="3">
    <source>
        <dbReference type="ARBA" id="ARBA00022448"/>
    </source>
</evidence>
<dbReference type="InterPro" id="IPR003593">
    <property type="entry name" value="AAA+_ATPase"/>
</dbReference>
<evidence type="ECO:0000256" key="2">
    <source>
        <dbReference type="ARBA" id="ARBA00005417"/>
    </source>
</evidence>
<dbReference type="PANTHER" id="PTHR43820">
    <property type="entry name" value="HIGH-AFFINITY BRANCHED-CHAIN AMINO ACID TRANSPORT ATP-BINDING PROTEIN LIVF"/>
    <property type="match status" value="1"/>
</dbReference>
<evidence type="ECO:0000256" key="11">
    <source>
        <dbReference type="SAM" id="Phobius"/>
    </source>
</evidence>
<evidence type="ECO:0000256" key="6">
    <source>
        <dbReference type="ARBA" id="ARBA00022741"/>
    </source>
</evidence>
<proteinExistence type="inferred from homology"/>
<comment type="similarity">
    <text evidence="2">Belongs to the ABC transporter superfamily.</text>
</comment>
<evidence type="ECO:0000313" key="13">
    <source>
        <dbReference type="EMBL" id="MFC4257673.1"/>
    </source>
</evidence>
<dbReference type="CDD" id="cd03224">
    <property type="entry name" value="ABC_TM1139_LivF_branched"/>
    <property type="match status" value="1"/>
</dbReference>
<dbReference type="InterPro" id="IPR052156">
    <property type="entry name" value="BCAA_Transport_ATP-bd_LivF"/>
</dbReference>
<protein>
    <submittedName>
        <fullName evidence="13">ATP-binding cassette domain-containing protein</fullName>
    </submittedName>
</protein>
<evidence type="ECO:0000313" key="14">
    <source>
        <dbReference type="Proteomes" id="UP001595798"/>
    </source>
</evidence>
<feature type="domain" description="ABC transporter" evidence="12">
    <location>
        <begin position="342"/>
        <end position="579"/>
    </location>
</feature>
<dbReference type="Pfam" id="PF00005">
    <property type="entry name" value="ABC_tran"/>
    <property type="match status" value="2"/>
</dbReference>
<keyword evidence="6" id="KW-0547">Nucleotide-binding</keyword>
<feature type="transmembrane region" description="Helical" evidence="11">
    <location>
        <begin position="37"/>
        <end position="56"/>
    </location>
</feature>
<keyword evidence="3" id="KW-0813">Transport</keyword>
<dbReference type="InterPro" id="IPR043428">
    <property type="entry name" value="LivM-like"/>
</dbReference>
<name>A0ABV8QD60_9GAMM</name>
<dbReference type="InterPro" id="IPR027417">
    <property type="entry name" value="P-loop_NTPase"/>
</dbReference>
<dbReference type="InterPro" id="IPR032823">
    <property type="entry name" value="BCA_ABC_TP_C"/>
</dbReference>
<keyword evidence="7 13" id="KW-0067">ATP-binding</keyword>
<evidence type="ECO:0000259" key="12">
    <source>
        <dbReference type="PROSITE" id="PS50893"/>
    </source>
</evidence>
<dbReference type="Gene3D" id="3.40.50.300">
    <property type="entry name" value="P-loop containing nucleotide triphosphate hydrolases"/>
    <property type="match status" value="2"/>
</dbReference>
<dbReference type="Pfam" id="PF12399">
    <property type="entry name" value="BCA_ABC_TP_C"/>
    <property type="match status" value="1"/>
</dbReference>
<feature type="transmembrane region" description="Helical" evidence="11">
    <location>
        <begin position="92"/>
        <end position="110"/>
    </location>
</feature>
<organism evidence="13 14">
    <name type="scientific">Marinobacter lacisalsi</name>
    <dbReference type="NCBI Taxonomy" id="475979"/>
    <lineage>
        <taxon>Bacteria</taxon>
        <taxon>Pseudomonadati</taxon>
        <taxon>Pseudomonadota</taxon>
        <taxon>Gammaproteobacteria</taxon>
        <taxon>Pseudomonadales</taxon>
        <taxon>Marinobacteraceae</taxon>
        <taxon>Marinobacter</taxon>
    </lineage>
</organism>
<evidence type="ECO:0000256" key="9">
    <source>
        <dbReference type="ARBA" id="ARBA00022989"/>
    </source>
</evidence>
<dbReference type="InterPro" id="IPR003439">
    <property type="entry name" value="ABC_transporter-like_ATP-bd"/>
</dbReference>
<comment type="subcellular location">
    <subcellularLocation>
        <location evidence="1">Cell inner membrane</location>
        <topology evidence="1">Multi-pass membrane protein</topology>
    </subcellularLocation>
</comment>
<evidence type="ECO:0000256" key="8">
    <source>
        <dbReference type="ARBA" id="ARBA00022970"/>
    </source>
</evidence>
<reference evidence="14" key="1">
    <citation type="journal article" date="2019" name="Int. J. Syst. Evol. Microbiol.">
        <title>The Global Catalogue of Microorganisms (GCM) 10K type strain sequencing project: providing services to taxonomists for standard genome sequencing and annotation.</title>
        <authorList>
            <consortium name="The Broad Institute Genomics Platform"/>
            <consortium name="The Broad Institute Genome Sequencing Center for Infectious Disease"/>
            <person name="Wu L."/>
            <person name="Ma J."/>
        </authorList>
    </citation>
    <scope>NUCLEOTIDE SEQUENCE [LARGE SCALE GENOMIC DNA]</scope>
    <source>
        <strain evidence="14">CECT 7297</strain>
    </source>
</reference>
<feature type="transmembrane region" description="Helical" evidence="11">
    <location>
        <begin position="68"/>
        <end position="86"/>
    </location>
</feature>
<feature type="transmembrane region" description="Helical" evidence="11">
    <location>
        <begin position="248"/>
        <end position="274"/>
    </location>
</feature>
<evidence type="ECO:0000256" key="1">
    <source>
        <dbReference type="ARBA" id="ARBA00004429"/>
    </source>
</evidence>
<feature type="transmembrane region" description="Helical" evidence="11">
    <location>
        <begin position="213"/>
        <end position="236"/>
    </location>
</feature>
<keyword evidence="4" id="KW-1003">Cell membrane</keyword>
<dbReference type="PANTHER" id="PTHR43820:SF4">
    <property type="entry name" value="HIGH-AFFINITY BRANCHED-CHAIN AMINO ACID TRANSPORT ATP-BINDING PROTEIN LIVF"/>
    <property type="match status" value="1"/>
</dbReference>
<feature type="domain" description="ABC transporter" evidence="12">
    <location>
        <begin position="599"/>
        <end position="831"/>
    </location>
</feature>
<keyword evidence="10 11" id="KW-0472">Membrane</keyword>
<dbReference type="SUPFAM" id="SSF52540">
    <property type="entry name" value="P-loop containing nucleoside triphosphate hydrolases"/>
    <property type="match status" value="2"/>
</dbReference>
<feature type="transmembrane region" description="Helical" evidence="11">
    <location>
        <begin position="161"/>
        <end position="182"/>
    </location>
</feature>
<dbReference type="InterPro" id="IPR017871">
    <property type="entry name" value="ABC_transporter-like_CS"/>
</dbReference>
<dbReference type="PROSITE" id="PS50893">
    <property type="entry name" value="ABC_TRANSPORTER_2"/>
    <property type="match status" value="2"/>
</dbReference>
<keyword evidence="9 11" id="KW-1133">Transmembrane helix</keyword>
<dbReference type="SMART" id="SM00382">
    <property type="entry name" value="AAA"/>
    <property type="match status" value="2"/>
</dbReference>
<accession>A0ABV8QD60</accession>
<dbReference type="RefSeq" id="WP_379884915.1">
    <property type="nucleotide sequence ID" value="NZ_JBHSDI010000001.1"/>
</dbReference>
<feature type="transmembrane region" description="Helical" evidence="11">
    <location>
        <begin position="286"/>
        <end position="308"/>
    </location>
</feature>
<keyword evidence="8" id="KW-0029">Amino-acid transport</keyword>
<dbReference type="InterPro" id="IPR001851">
    <property type="entry name" value="ABC_transp_permease"/>
</dbReference>
<evidence type="ECO:0000256" key="4">
    <source>
        <dbReference type="ARBA" id="ARBA00022475"/>
    </source>
</evidence>
<dbReference type="EMBL" id="JBHSDI010000001">
    <property type="protein sequence ID" value="MFC4257673.1"/>
    <property type="molecule type" value="Genomic_DNA"/>
</dbReference>
<comment type="caution">
    <text evidence="13">The sequence shown here is derived from an EMBL/GenBank/DDBJ whole genome shotgun (WGS) entry which is preliminary data.</text>
</comment>
<gene>
    <name evidence="13" type="ORF">ACFOZ5_01370</name>
</gene>
<dbReference type="CDD" id="cd03219">
    <property type="entry name" value="ABC_Mj1267_LivG_branched"/>
    <property type="match status" value="1"/>
</dbReference>
<dbReference type="CDD" id="cd06581">
    <property type="entry name" value="TM_PBP1_LivM_like"/>
    <property type="match status" value="1"/>
</dbReference>
<dbReference type="GO" id="GO:0005524">
    <property type="term" value="F:ATP binding"/>
    <property type="evidence" value="ECO:0007669"/>
    <property type="project" value="UniProtKB-KW"/>
</dbReference>
<keyword evidence="5 11" id="KW-0812">Transmembrane</keyword>
<dbReference type="Proteomes" id="UP001595798">
    <property type="component" value="Unassembled WGS sequence"/>
</dbReference>
<feature type="transmembrane region" description="Helical" evidence="11">
    <location>
        <begin position="12"/>
        <end position="31"/>
    </location>
</feature>
<dbReference type="Pfam" id="PF02653">
    <property type="entry name" value="BPD_transp_2"/>
    <property type="match status" value="1"/>
</dbReference>
<evidence type="ECO:0000256" key="5">
    <source>
        <dbReference type="ARBA" id="ARBA00022692"/>
    </source>
</evidence>
<evidence type="ECO:0000256" key="10">
    <source>
        <dbReference type="ARBA" id="ARBA00023136"/>
    </source>
</evidence>
<sequence>MMSLKMPRTMRWLEPGLLGVLAVTVAVLSFTLGGYGLLVLTLIALTTTVCSGLNILIGLSGQISFGHVAFYAIGAYVSAIMTMAGVPLPLAMVAAALSTAVVGALLAIPAVRVSGPYLAMVTIAFGFIIHHGLIEWRSVTGGSNGLAGVPMPGTGPLPGDTGLALMAGALMIISMVFFHRLVGSGWGRAIRSVKATEIAARSLGFNPVQTKTLAFALSALFAGVAGSLLSPLMMFINPDSFPFTQSILFVLAVIVGGAGTVFGPLLGAVLIVLVPELLSGMAEMRLLLFSGVLLAVLWIAPTGVLGVLQARFARPVKVFPQTAPDHERLASFLTREDSDTGLAVDSIGIRFGGVQAADEISFTATPGTVTSIIGPNGAGKTTVLNMISGFYAPDTGRISLTTELAGLPAWKIARAGIARTYQTTQLFTGLTVMENLLAAMQRGHLGDCWRKPRKQQVALAMDLLALVGYRGSVTTPAEALPHVDRRLVEIARALALAPAVLLLDEPAAGLSRADTDRVTELLRTIAGYGIAVILVEHDMTMVMSVSDRILVLDSGRPIAWGEPEEVRANPDVVRAYLGSTDYQAPPRPQPWDGSRDATLFVKDLVIDYGAAPVVNGVSLVVNPGELIAILGANGAGKSSILQAIAGLHPASGGSVVLNNESIETLDASRIAGRGLALVPEGRQVFPELSVRDNLLMGAYTRTDRSNLDQEVEQVLARFPRLRDRIDSPAGLLSGGEQQMVAIGRGLMAKPAILLLDEPSLGLAPAMVAELYDALAALRDEGVTLLLVDQMANLALQVADRAYVLETGRVVHSGSAEDLRNDPDLEAAYLGENVA</sequence>
<dbReference type="PROSITE" id="PS00211">
    <property type="entry name" value="ABC_TRANSPORTER_1"/>
    <property type="match status" value="1"/>
</dbReference>
<keyword evidence="14" id="KW-1185">Reference proteome</keyword>
<feature type="transmembrane region" description="Helical" evidence="11">
    <location>
        <begin position="117"/>
        <end position="134"/>
    </location>
</feature>
<evidence type="ECO:0000256" key="7">
    <source>
        <dbReference type="ARBA" id="ARBA00022840"/>
    </source>
</evidence>